<feature type="compositionally biased region" description="Basic and acidic residues" evidence="1">
    <location>
        <begin position="135"/>
        <end position="147"/>
    </location>
</feature>
<comment type="caution">
    <text evidence="2">The sequence shown here is derived from an EMBL/GenBank/DDBJ whole genome shotgun (WGS) entry which is preliminary data.</text>
</comment>
<dbReference type="Proteomes" id="UP001596174">
    <property type="component" value="Unassembled WGS sequence"/>
</dbReference>
<protein>
    <submittedName>
        <fullName evidence="2">Uncharacterized protein</fullName>
    </submittedName>
</protein>
<evidence type="ECO:0000256" key="1">
    <source>
        <dbReference type="SAM" id="MobiDB-lite"/>
    </source>
</evidence>
<gene>
    <name evidence="2" type="ORF">ACFP3V_07260</name>
</gene>
<evidence type="ECO:0000313" key="3">
    <source>
        <dbReference type="Proteomes" id="UP001596174"/>
    </source>
</evidence>
<dbReference type="EMBL" id="JBHSQJ010000022">
    <property type="protein sequence ID" value="MFC5907013.1"/>
    <property type="molecule type" value="Genomic_DNA"/>
</dbReference>
<name>A0ABW1FYP8_9ACTN</name>
<reference evidence="3" key="1">
    <citation type="journal article" date="2019" name="Int. J. Syst. Evol. Microbiol.">
        <title>The Global Catalogue of Microorganisms (GCM) 10K type strain sequencing project: providing services to taxonomists for standard genome sequencing and annotation.</title>
        <authorList>
            <consortium name="The Broad Institute Genomics Platform"/>
            <consortium name="The Broad Institute Genome Sequencing Center for Infectious Disease"/>
            <person name="Wu L."/>
            <person name="Ma J."/>
        </authorList>
    </citation>
    <scope>NUCLEOTIDE SEQUENCE [LARGE SCALE GENOMIC DNA]</scope>
    <source>
        <strain evidence="3">JCM 4816</strain>
    </source>
</reference>
<keyword evidence="3" id="KW-1185">Reference proteome</keyword>
<organism evidence="2 3">
    <name type="scientific">Streptacidiphilus monticola</name>
    <dbReference type="NCBI Taxonomy" id="2161674"/>
    <lineage>
        <taxon>Bacteria</taxon>
        <taxon>Bacillati</taxon>
        <taxon>Actinomycetota</taxon>
        <taxon>Actinomycetes</taxon>
        <taxon>Kitasatosporales</taxon>
        <taxon>Streptomycetaceae</taxon>
        <taxon>Streptacidiphilus</taxon>
    </lineage>
</organism>
<evidence type="ECO:0000313" key="2">
    <source>
        <dbReference type="EMBL" id="MFC5907013.1"/>
    </source>
</evidence>
<accession>A0ABW1FYP8</accession>
<proteinExistence type="predicted"/>
<sequence length="147" mass="15854">MADGYVPDSDDLSALRLLTGLPCAGAEHARRLRLRERCAELAEAAVRRRLDAPVPPQPPRIASVVSGGKVADFARARQRDRAVAPAIPHRRGGTMSNQPAPTPREDDRPVRPVPTPADLWPRGVRPKPATPPAPHPDDPEERPTGTG</sequence>
<feature type="region of interest" description="Disordered" evidence="1">
    <location>
        <begin position="76"/>
        <end position="147"/>
    </location>
</feature>